<keyword evidence="5" id="KW-1185">Reference proteome</keyword>
<protein>
    <submittedName>
        <fullName evidence="4">Ferredoxin</fullName>
    </submittedName>
</protein>
<evidence type="ECO:0000313" key="5">
    <source>
        <dbReference type="Proteomes" id="UP000300879"/>
    </source>
</evidence>
<dbReference type="InterPro" id="IPR001041">
    <property type="entry name" value="2Fe-2S_ferredoxin-type"/>
</dbReference>
<name>A0A4P8XIV6_9BACL</name>
<evidence type="ECO:0000256" key="2">
    <source>
        <dbReference type="ARBA" id="ARBA00022827"/>
    </source>
</evidence>
<dbReference type="InterPro" id="IPR012675">
    <property type="entry name" value="Beta-grasp_dom_sf"/>
</dbReference>
<dbReference type="Gene3D" id="3.10.20.30">
    <property type="match status" value="1"/>
</dbReference>
<dbReference type="SUPFAM" id="SSF54292">
    <property type="entry name" value="2Fe-2S ferredoxin-like"/>
    <property type="match status" value="1"/>
</dbReference>
<dbReference type="PANTHER" id="PTHR43644:SF1">
    <property type="entry name" value="NAD(P)H-FLAVIN REDUCTASE"/>
    <property type="match status" value="1"/>
</dbReference>
<dbReference type="RefSeq" id="WP_325053198.1">
    <property type="nucleotide sequence ID" value="NZ_CP040396.1"/>
</dbReference>
<dbReference type="PANTHER" id="PTHR43644">
    <property type="entry name" value="NA(+)-TRANSLOCATING NADH-QUINONE REDUCTASE SUBUNIT"/>
    <property type="match status" value="1"/>
</dbReference>
<evidence type="ECO:0000256" key="1">
    <source>
        <dbReference type="ARBA" id="ARBA00022630"/>
    </source>
</evidence>
<dbReference type="PROSITE" id="PS51085">
    <property type="entry name" value="2FE2S_FER_2"/>
    <property type="match status" value="1"/>
</dbReference>
<sequence>MPEGKTVSVRPGVTVLAAARQSGVHIPTRCGGKMGCLMCKVKLTEEESSHVLPPKEEERRKLGTLIDEGIRFSCQTVVHDHVQVEVPEDPLKAAVRRQLESARNRDREDFI</sequence>
<dbReference type="Pfam" id="PF00111">
    <property type="entry name" value="Fer2"/>
    <property type="match status" value="1"/>
</dbReference>
<accession>A0A4P8XIV6</accession>
<dbReference type="CDD" id="cd00207">
    <property type="entry name" value="fer2"/>
    <property type="match status" value="1"/>
</dbReference>
<dbReference type="KEGG" id="palo:E6C60_1837"/>
<evidence type="ECO:0000259" key="3">
    <source>
        <dbReference type="PROSITE" id="PS51085"/>
    </source>
</evidence>
<dbReference type="EMBL" id="CP040396">
    <property type="protein sequence ID" value="QCT02552.1"/>
    <property type="molecule type" value="Genomic_DNA"/>
</dbReference>
<reference evidence="4 5" key="1">
    <citation type="submission" date="2019-05" db="EMBL/GenBank/DDBJ databases">
        <authorList>
            <person name="Chen C."/>
        </authorList>
    </citation>
    <scope>NUCLEOTIDE SEQUENCE [LARGE SCALE GENOMIC DNA]</scope>
    <source>
        <strain evidence="4 5">HB172198</strain>
    </source>
</reference>
<feature type="domain" description="2Fe-2S ferredoxin-type" evidence="3">
    <location>
        <begin position="1"/>
        <end position="90"/>
    </location>
</feature>
<keyword evidence="1" id="KW-0285">Flavoprotein</keyword>
<gene>
    <name evidence="4" type="ORF">E6C60_1837</name>
</gene>
<dbReference type="InterPro" id="IPR036010">
    <property type="entry name" value="2Fe-2S_ferredoxin-like_sf"/>
</dbReference>
<dbReference type="GO" id="GO:0051536">
    <property type="term" value="F:iron-sulfur cluster binding"/>
    <property type="evidence" value="ECO:0007669"/>
    <property type="project" value="InterPro"/>
</dbReference>
<keyword evidence="2" id="KW-0274">FAD</keyword>
<dbReference type="Proteomes" id="UP000300879">
    <property type="component" value="Chromosome"/>
</dbReference>
<organism evidence="4 5">
    <name type="scientific">Paenibacillus algicola</name>
    <dbReference type="NCBI Taxonomy" id="2565926"/>
    <lineage>
        <taxon>Bacteria</taxon>
        <taxon>Bacillati</taxon>
        <taxon>Bacillota</taxon>
        <taxon>Bacilli</taxon>
        <taxon>Bacillales</taxon>
        <taxon>Paenibacillaceae</taxon>
        <taxon>Paenibacillus</taxon>
    </lineage>
</organism>
<evidence type="ECO:0000313" key="4">
    <source>
        <dbReference type="EMBL" id="QCT02552.1"/>
    </source>
</evidence>
<proteinExistence type="predicted"/>
<dbReference type="AlphaFoldDB" id="A0A4P8XIV6"/>